<proteinExistence type="predicted"/>
<sequence>MNRTGLASSSWSRLQPGCDVRFLHPARLRCSSSSSAFGSRVLVGDEPLLELLGVALTVGGAAADLVLDGLEGAAEGARVLVGEEGLDVVDGGEVGELAERDLDEAVDDDGVAELGDAGVPVGLDVVPLQLSGGRVAGEGGAEGVHVGGGDRVRGGGGRGLVEEEGEEGVLDGFGVADKSEVGEADLLAVDGRGREPLLLEGLDGAGGVVLDGDAEDGGAEGRVQGVGLGGLDPGVEALGGLLRDAVCMTLGIRVYLPSVAVDTGSHEDSLAQEAVEVALALGEVPAHLGDNVVDQLQGEGLEALLDGLVVAEDGLDEGDGVEDLTPHEVVVLLGEALDEGQQGGGGAVAGEGEVGGRADDGDLVLGAEAVELLAELQEALRRVVDAVEAGGARVELVELGVDVADRVLLLLEGQRRDALGTDLALELERDPPGGLVVLGLDVARRQEAGLLDGDLAGLLGDGQDGVADLGDPGAHQLVDVLAGGLGEGIPQRLGLCVAVLVGLEVVGHALEEGVDAEVVGEHADRRAALEVADVVEDLVDVEGVLDGHVDGVAGADAVQLEGHLHALIDELRPHLPLRVEVVGRVPSDPGGEALVEPELVPPVHGDEVAEPLVSQLVGDDVGDAVAVPRLGRLLVEEDGGGAVGDETPVLHGAVGELVDSEQVGLGEGVLDAEDVGEEVNDAGRVPQGPAALLLEAAGGVDADGQLLAVVAALGELLDVLEVADGPGEEVGAHLGAGLEGDELPAVLGLLGVLDGHVAEGDLVVGDLNLKVEGGLEVGLVEAGEGAAGVAGLELGAEHVVPLVVAGHRLGGLDGGLVLAAVEAGHLVVDDSLELDGEDGLLGLGDLLVKGDGGALLLLAVAEV</sequence>
<keyword evidence="2" id="KW-1185">Reference proteome</keyword>
<dbReference type="EMBL" id="BPPX01000012">
    <property type="protein sequence ID" value="GJC83687.1"/>
    <property type="molecule type" value="Genomic_DNA"/>
</dbReference>
<protein>
    <submittedName>
        <fullName evidence="1">Uncharacterized protein</fullName>
    </submittedName>
</protein>
<organism evidence="1 2">
    <name type="scientific">Colletotrichum liriopes</name>
    <dbReference type="NCBI Taxonomy" id="708192"/>
    <lineage>
        <taxon>Eukaryota</taxon>
        <taxon>Fungi</taxon>
        <taxon>Dikarya</taxon>
        <taxon>Ascomycota</taxon>
        <taxon>Pezizomycotina</taxon>
        <taxon>Sordariomycetes</taxon>
        <taxon>Hypocreomycetidae</taxon>
        <taxon>Glomerellales</taxon>
        <taxon>Glomerellaceae</taxon>
        <taxon>Colletotrichum</taxon>
        <taxon>Colletotrichum spaethianum species complex</taxon>
    </lineage>
</organism>
<name>A0AA37GNI7_9PEZI</name>
<reference evidence="1 2" key="1">
    <citation type="submission" date="2021-07" db="EMBL/GenBank/DDBJ databases">
        <title>Genome data of Colletotrichum spaethianum.</title>
        <authorList>
            <person name="Utami Y.D."/>
            <person name="Hiruma K."/>
        </authorList>
    </citation>
    <scope>NUCLEOTIDE SEQUENCE [LARGE SCALE GENOMIC DNA]</scope>
    <source>
        <strain evidence="1 2">MAFF 242679</strain>
    </source>
</reference>
<comment type="caution">
    <text evidence="1">The sequence shown here is derived from an EMBL/GenBank/DDBJ whole genome shotgun (WGS) entry which is preliminary data.</text>
</comment>
<evidence type="ECO:0000313" key="2">
    <source>
        <dbReference type="Proteomes" id="UP001055172"/>
    </source>
</evidence>
<dbReference type="AlphaFoldDB" id="A0AA37GNI7"/>
<accession>A0AA37GNI7</accession>
<evidence type="ECO:0000313" key="1">
    <source>
        <dbReference type="EMBL" id="GJC83687.1"/>
    </source>
</evidence>
<dbReference type="Proteomes" id="UP001055172">
    <property type="component" value="Unassembled WGS sequence"/>
</dbReference>
<gene>
    <name evidence="1" type="ORF">ColLi_06525</name>
</gene>